<reference evidence="1 2" key="1">
    <citation type="journal article" date="2010" name="Proc. Natl. Acad. Sci. U.S.A.">
        <title>Giant virus with a remarkable complement of genes infects marine zooplankton.</title>
        <authorList>
            <person name="Fischer M.G."/>
            <person name="Allen M.J."/>
            <person name="Wilson W.H."/>
            <person name="Suttle C.A."/>
        </authorList>
    </citation>
    <scope>NUCLEOTIDE SEQUENCE [LARGE SCALE GENOMIC DNA]</scope>
    <source>
        <strain evidence="1 2">BV-PW1</strain>
    </source>
</reference>
<gene>
    <name evidence="1" type="ORF">crov129</name>
</gene>
<organismHost>
    <name type="scientific">Cafeteria roenbergensis</name>
    <name type="common">Marine flagellate</name>
    <dbReference type="NCBI Taxonomy" id="33653"/>
</organismHost>
<dbReference type="EMBL" id="GU244497">
    <property type="protein sequence ID" value="ADO67162.1"/>
    <property type="molecule type" value="Genomic_DNA"/>
</dbReference>
<accession>E3T4P9</accession>
<keyword evidence="2" id="KW-1185">Reference proteome</keyword>
<sequence>MEKSKINLNLVKNIINEFKDDGYMLLILTDTINELQNLDPVWNDSIHKIIKLKITRKFKRKITYFLKQIKNINHLLILNILLEAYDTIDDLTDFLQEDAFYVILKELIFILNEQNLNFQNNYTKCLKLLKQFRNALIS</sequence>
<evidence type="ECO:0000313" key="1">
    <source>
        <dbReference type="EMBL" id="ADO67162.1"/>
    </source>
</evidence>
<organism evidence="1 2">
    <name type="scientific">Cafeteria roenbergensis virus (strain BV-PW1)</name>
    <name type="common">CroV</name>
    <dbReference type="NCBI Taxonomy" id="693272"/>
    <lineage>
        <taxon>Viruses</taxon>
        <taxon>Varidnaviria</taxon>
        <taxon>Bamfordvirae</taxon>
        <taxon>Nucleocytoviricota</taxon>
        <taxon>Megaviricetes</taxon>
        <taxon>Imitervirales</taxon>
        <taxon>Mimiviridae</taxon>
        <taxon>Aliimimivirinae</taxon>
        <taxon>Rheavirus</taxon>
        <taxon>Rheavirus sinusmexicani</taxon>
    </lineage>
</organism>
<name>E3T4P9_CROVB</name>
<evidence type="ECO:0000313" key="2">
    <source>
        <dbReference type="Proteomes" id="UP000029781"/>
    </source>
</evidence>
<proteinExistence type="predicted"/>
<dbReference type="GeneID" id="9887531"/>
<protein>
    <submittedName>
        <fullName evidence="1">Uncharacterized protein</fullName>
    </submittedName>
</protein>
<dbReference type="Proteomes" id="UP000029781">
    <property type="component" value="Segment"/>
</dbReference>
<dbReference type="RefSeq" id="YP_003969761.1">
    <property type="nucleotide sequence ID" value="NC_014637.1"/>
</dbReference>
<dbReference type="KEGG" id="vg:9887531"/>